<evidence type="ECO:0000256" key="7">
    <source>
        <dbReference type="SAM" id="MobiDB-lite"/>
    </source>
</evidence>
<dbReference type="GO" id="GO:0005634">
    <property type="term" value="C:nucleus"/>
    <property type="evidence" value="ECO:0007669"/>
    <property type="project" value="UniProtKB-SubCell"/>
</dbReference>
<reference evidence="10" key="1">
    <citation type="journal article" date="2022" name="IScience">
        <title>Evolution of zygomycete secretomes and the origins of terrestrial fungal ecologies.</title>
        <authorList>
            <person name="Chang Y."/>
            <person name="Wang Y."/>
            <person name="Mondo S."/>
            <person name="Ahrendt S."/>
            <person name="Andreopoulos W."/>
            <person name="Barry K."/>
            <person name="Beard J."/>
            <person name="Benny G.L."/>
            <person name="Blankenship S."/>
            <person name="Bonito G."/>
            <person name="Cuomo C."/>
            <person name="Desiro A."/>
            <person name="Gervers K.A."/>
            <person name="Hundley H."/>
            <person name="Kuo A."/>
            <person name="LaButti K."/>
            <person name="Lang B.F."/>
            <person name="Lipzen A."/>
            <person name="O'Donnell K."/>
            <person name="Pangilinan J."/>
            <person name="Reynolds N."/>
            <person name="Sandor L."/>
            <person name="Smith M.E."/>
            <person name="Tsang A."/>
            <person name="Grigoriev I.V."/>
            <person name="Stajich J.E."/>
            <person name="Spatafora J.W."/>
        </authorList>
    </citation>
    <scope>NUCLEOTIDE SEQUENCE</scope>
    <source>
        <strain evidence="10">RSA 2281</strain>
    </source>
</reference>
<keyword evidence="5" id="KW-0539">Nucleus</keyword>
<reference evidence="10" key="2">
    <citation type="submission" date="2023-02" db="EMBL/GenBank/DDBJ databases">
        <authorList>
            <consortium name="DOE Joint Genome Institute"/>
            <person name="Mondo S.J."/>
            <person name="Chang Y."/>
            <person name="Wang Y."/>
            <person name="Ahrendt S."/>
            <person name="Andreopoulos W."/>
            <person name="Barry K."/>
            <person name="Beard J."/>
            <person name="Benny G.L."/>
            <person name="Blankenship S."/>
            <person name="Bonito G."/>
            <person name="Cuomo C."/>
            <person name="Desiro A."/>
            <person name="Gervers K.A."/>
            <person name="Hundley H."/>
            <person name="Kuo A."/>
            <person name="LaButti K."/>
            <person name="Lang B.F."/>
            <person name="Lipzen A."/>
            <person name="O'Donnell K."/>
            <person name="Pangilinan J."/>
            <person name="Reynolds N."/>
            <person name="Sandor L."/>
            <person name="Smith M.W."/>
            <person name="Tsang A."/>
            <person name="Grigoriev I.V."/>
            <person name="Stajich J.E."/>
            <person name="Spatafora J.W."/>
        </authorList>
    </citation>
    <scope>NUCLEOTIDE SEQUENCE</scope>
    <source>
        <strain evidence="10">RSA 2281</strain>
    </source>
</reference>
<keyword evidence="4" id="KW-0804">Transcription</keyword>
<feature type="region of interest" description="Disordered" evidence="7">
    <location>
        <begin position="85"/>
        <end position="218"/>
    </location>
</feature>
<gene>
    <name evidence="10" type="ORF">BDA99DRAFT_301296</name>
</gene>
<feature type="domain" description="B-block binding subunit of TFIIIC" evidence="8">
    <location>
        <begin position="284"/>
        <end position="346"/>
    </location>
</feature>
<evidence type="ECO:0000259" key="8">
    <source>
        <dbReference type="Pfam" id="PF04182"/>
    </source>
</evidence>
<keyword evidence="3" id="KW-0238">DNA-binding</keyword>
<feature type="compositionally biased region" description="Polar residues" evidence="7">
    <location>
        <begin position="98"/>
        <end position="122"/>
    </location>
</feature>
<feature type="compositionally biased region" description="Polar residues" evidence="7">
    <location>
        <begin position="691"/>
        <end position="717"/>
    </location>
</feature>
<comment type="subcellular location">
    <subcellularLocation>
        <location evidence="1">Nucleus</location>
    </subcellularLocation>
</comment>
<evidence type="ECO:0000256" key="6">
    <source>
        <dbReference type="SAM" id="Coils"/>
    </source>
</evidence>
<dbReference type="Pfam" id="PF20222">
    <property type="entry name" value="DUF6581"/>
    <property type="match status" value="1"/>
</dbReference>
<dbReference type="InterPro" id="IPR044210">
    <property type="entry name" value="Tfc3-like"/>
</dbReference>
<dbReference type="GO" id="GO:0003677">
    <property type="term" value="F:DNA binding"/>
    <property type="evidence" value="ECO:0007669"/>
    <property type="project" value="UniProtKB-KW"/>
</dbReference>
<sequence>MFDTIIDTIRTEAAIQGPRGITSDRLWGIVETTIAKNASAISNKYENATPLIDLAYKCCFWPILLEDKHLEFYEDLDATITVEASTEQQQQLETTTEIAPSTEGQPDNKELPTTTHQEQQNEPLPVEPNKKKAPAKKPKNKPPLKKKAKKVVKKPSKKKAKKQADSDGEYSSDGYEPPSDDEESTDEEEYEDGSDASQSSEEEEEEVKKLSKSKNSNEYDPLVNLSVANYRRIDEIEELSFDKVEQLYGPRLRILADKKLQTEQLYVGTPPSARSLSPNLQIVLTFIMQAGPAGITQANMTKMLELDPRSSGHYVKVLEQKGAITRKPVAHHGFRTNICVHVRYSVEDTEQTSHELNANNVNASGVAFSGKRLRARLIDLLSDAKENVMYSDDILSALGFNPRDKLVKKWYHRAVDDLCAKNIVRKVRGEITKIRTSRCIQLVDPEQATKERNKSTKLTVHKYQYVMGEEHRRLGGVKLVLKIAGAENRPAGAQYYDTSLESQIVDVLQAASTNGATQKEIMYSLSYGETKGMHKYLDNMSCLKESPEVLKYIARRAFEFEGRIRRYRYYSYQAYEKLKKDIDIDVTGPPVYHIANSKLKVENFKIQKYALNSFPPSRGGRKPANRNTPETALEPATVSSSSSSSSTAAVATEVPGTPMEDAEESTTPLPSSSTSSENTNNQSVKLAPIFQRQQRATRSTGELDDGTQNSNDTVASTTRKRTRRELIEESEEGSAIKVPRRPGRPARKSAKAAAEAVTAATAEALANIDETTESVPEIPTDETTNASATRQSNRLQQPENSGIEVSEQIATTTTTTEAAEKTAEATLVPRKRGRPHKKKPTLTENEESETISKAPTEETEAPVARKRGRPPKKKQVTTAKVAKEAESSEQPEPQAMGITDVTAGNQTINLAVSANNSTSSESGFPTTEKTNKRPTVDNEDQDMSINIEDTMQPSTLEREPSPQSVAASPRRGNLFDYFTSSRNSPGPSSPRRQQNTCTRTRESSQSELRNHGRLLQQLVEVRLNAEPIATNSQPKDQENMEIDRDDTTTTTTEASFPAEASPSPSNEPTTQPSQPALPSQNKPTTSNLSSSLDKSKSKTQGSSNVFRTKLGIKSTRHTRQGNNAYQEQRQKVLLALLDEDPIWERSHDLKSAFISKMRELYPNGAERPGLCLKTLWKSAEDLVGAGKAQFHDMTFTHINASKVTKKLFFRMDIDVNGPEIQEYMDFMKEKRTLRSSRPNRLTKYEKLDNKVERLEERLERMEEKYEALEDKQGIDAIRLDEEIRVIKANMGKVTKLEEAMGDVRTTSGNWLTIGLQFGFVHARMLRAKLFHQHMFGLLNQDIDGVDRETRTIKTSTLISWMTLNLYCQTIGIFFPYKELLDFTEDESNMEKYMWELPDSIKMDLFSSETKFRYRIRTLTDVLEGLGLIKVKSMKLSETYRQFRSEAQDLPDSYQVLPTVLIRDYRRPDMKIIGNYTMDSPSDLLIYWSDLQYISTDVQPLGSTEGSEPAEETQQTIEMKRVLFTGKNWSAHSVIDRELRNQLNSYIDADTKMTPIEDPIKCKSIATELQIPFPTVILYFRKMQMAFDRQLPRHTKLVTDRLENQLKPKRRKPRKRLYHGERDDVLAKRVFQRTDRGSTKRRLLKELGQDQSSSPDRGGSNELYLDNEAEMPLIHDDDQVEKARLRRLTRTPWRSDEDELLIYLYVIMKHHCRTNKLRFLWSPGHAVFPHRTLQQLRARIDKIKVMPAISEYIFTLNRLWSNFYEQGIEDGAFEREAEEIVNYNILARLSYLIQRLQDVNEEMAKDNPLPTSLKELHRNFRVERTMNPSEKERGNIEDQFHQKVTMLARNRVLITKFLTMNSTITTKLDYPIPENVDETNPKRRIIGLLKIFLRMVLLTPFEAYDPFFAHAVINSHPSSVVSRAIEEMRSSYQIAKTKGERSMSRKLPAMSWSISKRYLHDMACSLPENFFLQATEYEKFLCAQGKSLFMPILVSSGMMGSILDLLSEDKLDLYMVGEEHEREKYQEPIHTTRTIDQTKLDFNVGLENITFKEDRDMVPNKKANMDNVSRSSTLTMLPHNRMETELSGFFSSQSPALRPIFKAIMEFLESVKEVGATIFEIKDKLLENFPDITDSEIRKYIEILRNTHPPFIHLVGFESLRYVCTNHLGNWVVQTRGLSPLTPSSVEATERARIMNEKRTELIDPRLWIDLNGAVTKKLLEECLQIVFQRVMERPGILERDVRRLFENQLSYAEVKDLLDMLVARGAIRKVIIISTGSLKKTLFSKPRKYTKAAHPDVIDRSVQTSYFPTRGYFRKLAPKCETEQ</sequence>
<evidence type="ECO:0000313" key="11">
    <source>
        <dbReference type="Proteomes" id="UP001209540"/>
    </source>
</evidence>
<feature type="compositionally biased region" description="Polar residues" evidence="7">
    <location>
        <begin position="781"/>
        <end position="800"/>
    </location>
</feature>
<feature type="compositionally biased region" description="Basic residues" evidence="7">
    <location>
        <begin position="864"/>
        <end position="875"/>
    </location>
</feature>
<proteinExistence type="predicted"/>
<feature type="domain" description="Transcription factor tau subunit sfc3/Tfc3 C-terminal" evidence="9">
    <location>
        <begin position="1691"/>
        <end position="2049"/>
    </location>
</feature>
<feature type="compositionally biased region" description="Polar residues" evidence="7">
    <location>
        <begin position="943"/>
        <end position="966"/>
    </location>
</feature>
<dbReference type="Proteomes" id="UP001209540">
    <property type="component" value="Unassembled WGS sequence"/>
</dbReference>
<organism evidence="10 11">
    <name type="scientific">Phascolomyces articulosus</name>
    <dbReference type="NCBI Taxonomy" id="60185"/>
    <lineage>
        <taxon>Eukaryota</taxon>
        <taxon>Fungi</taxon>
        <taxon>Fungi incertae sedis</taxon>
        <taxon>Mucoromycota</taxon>
        <taxon>Mucoromycotina</taxon>
        <taxon>Mucoromycetes</taxon>
        <taxon>Mucorales</taxon>
        <taxon>Lichtheimiaceae</taxon>
        <taxon>Phascolomyces</taxon>
    </lineage>
</organism>
<feature type="region of interest" description="Disordered" evidence="7">
    <location>
        <begin position="612"/>
        <end position="1010"/>
    </location>
</feature>
<dbReference type="InterPro" id="IPR007309">
    <property type="entry name" value="TFIIIC_Bblock-bd"/>
</dbReference>
<feature type="compositionally biased region" description="Polar residues" evidence="7">
    <location>
        <begin position="1071"/>
        <end position="1083"/>
    </location>
</feature>
<evidence type="ECO:0000259" key="9">
    <source>
        <dbReference type="Pfam" id="PF20222"/>
    </source>
</evidence>
<evidence type="ECO:0000313" key="10">
    <source>
        <dbReference type="EMBL" id="KAI9271657.1"/>
    </source>
</evidence>
<evidence type="ECO:0008006" key="12">
    <source>
        <dbReference type="Google" id="ProtNLM"/>
    </source>
</evidence>
<evidence type="ECO:0000256" key="5">
    <source>
        <dbReference type="ARBA" id="ARBA00023242"/>
    </source>
</evidence>
<feature type="compositionally biased region" description="Basic residues" evidence="7">
    <location>
        <begin position="131"/>
        <end position="161"/>
    </location>
</feature>
<feature type="compositionally biased region" description="Low complexity" evidence="7">
    <location>
        <begin position="1048"/>
        <end position="1070"/>
    </location>
</feature>
<feature type="compositionally biased region" description="Polar residues" evidence="7">
    <location>
        <begin position="902"/>
        <end position="928"/>
    </location>
</feature>
<protein>
    <recommendedName>
        <fullName evidence="12">B-block binding subunit of TFIIIC domain-containing protein</fullName>
    </recommendedName>
</protein>
<feature type="compositionally biased region" description="Low complexity" evidence="7">
    <location>
        <begin position="665"/>
        <end position="681"/>
    </location>
</feature>
<feature type="compositionally biased region" description="Acidic residues" evidence="7">
    <location>
        <begin position="178"/>
        <end position="205"/>
    </location>
</feature>
<feature type="region of interest" description="Disordered" evidence="7">
    <location>
        <begin position="1640"/>
        <end position="1661"/>
    </location>
</feature>
<feature type="compositionally biased region" description="Basic residues" evidence="7">
    <location>
        <begin position="829"/>
        <end position="840"/>
    </location>
</feature>
<evidence type="ECO:0000256" key="3">
    <source>
        <dbReference type="ARBA" id="ARBA00023125"/>
    </source>
</evidence>
<dbReference type="Pfam" id="PF04182">
    <property type="entry name" value="B-block_TFIIIC"/>
    <property type="match status" value="1"/>
</dbReference>
<dbReference type="InterPro" id="IPR046488">
    <property type="entry name" value="Sfc3/Tfc3_C"/>
</dbReference>
<keyword evidence="11" id="KW-1185">Reference proteome</keyword>
<keyword evidence="6" id="KW-0175">Coiled coil</keyword>
<dbReference type="SUPFAM" id="SSF46785">
    <property type="entry name" value="Winged helix' DNA-binding domain"/>
    <property type="match status" value="1"/>
</dbReference>
<dbReference type="GO" id="GO:0006384">
    <property type="term" value="P:transcription initiation at RNA polymerase III promoter"/>
    <property type="evidence" value="ECO:0007669"/>
    <property type="project" value="InterPro"/>
</dbReference>
<feature type="coiled-coil region" evidence="6">
    <location>
        <begin position="1244"/>
        <end position="1271"/>
    </location>
</feature>
<feature type="compositionally biased region" description="Low complexity" evidence="7">
    <location>
        <begin position="751"/>
        <end position="766"/>
    </location>
</feature>
<accession>A0AAD5K6F6</accession>
<dbReference type="PANTHER" id="PTHR15180:SF1">
    <property type="entry name" value="GENERAL TRANSCRIPTION FACTOR 3C POLYPEPTIDE 1"/>
    <property type="match status" value="1"/>
</dbReference>
<dbReference type="PANTHER" id="PTHR15180">
    <property type="entry name" value="GENERAL TRANSCRIPTION FACTOR 3C POLYPEPTIDE 1"/>
    <property type="match status" value="1"/>
</dbReference>
<feature type="compositionally biased region" description="Basic and acidic residues" evidence="7">
    <location>
        <begin position="999"/>
        <end position="1010"/>
    </location>
</feature>
<feature type="compositionally biased region" description="Basic and acidic residues" evidence="7">
    <location>
        <begin position="1035"/>
        <end position="1047"/>
    </location>
</feature>
<feature type="region of interest" description="Disordered" evidence="7">
    <location>
        <begin position="1027"/>
        <end position="1126"/>
    </location>
</feature>
<evidence type="ECO:0000256" key="1">
    <source>
        <dbReference type="ARBA" id="ARBA00004123"/>
    </source>
</evidence>
<dbReference type="EMBL" id="JAIXMP010000006">
    <property type="protein sequence ID" value="KAI9271657.1"/>
    <property type="molecule type" value="Genomic_DNA"/>
</dbReference>
<feature type="compositionally biased region" description="Low complexity" evidence="7">
    <location>
        <begin position="86"/>
        <end position="97"/>
    </location>
</feature>
<name>A0AAD5K6F6_9FUNG</name>
<keyword evidence="2" id="KW-0597">Phosphoprotein</keyword>
<feature type="compositionally biased region" description="Low complexity" evidence="7">
    <location>
        <begin position="980"/>
        <end position="992"/>
    </location>
</feature>
<feature type="compositionally biased region" description="Basic residues" evidence="7">
    <location>
        <begin position="738"/>
        <end position="750"/>
    </location>
</feature>
<feature type="compositionally biased region" description="Low complexity" evidence="7">
    <location>
        <begin position="636"/>
        <end position="652"/>
    </location>
</feature>
<evidence type="ECO:0000256" key="2">
    <source>
        <dbReference type="ARBA" id="ARBA00022553"/>
    </source>
</evidence>
<dbReference type="InterPro" id="IPR036390">
    <property type="entry name" value="WH_DNA-bd_sf"/>
</dbReference>
<dbReference type="GO" id="GO:0042791">
    <property type="term" value="P:5S class rRNA transcription by RNA polymerase III"/>
    <property type="evidence" value="ECO:0007669"/>
    <property type="project" value="TreeGrafter"/>
</dbReference>
<evidence type="ECO:0000256" key="4">
    <source>
        <dbReference type="ARBA" id="ARBA00023163"/>
    </source>
</evidence>
<comment type="caution">
    <text evidence="10">The sequence shown here is derived from an EMBL/GenBank/DDBJ whole genome shotgun (WGS) entry which is preliminary data.</text>
</comment>
<dbReference type="GO" id="GO:0000127">
    <property type="term" value="C:transcription factor TFIIIC complex"/>
    <property type="evidence" value="ECO:0007669"/>
    <property type="project" value="InterPro"/>
</dbReference>